<reference evidence="3" key="1">
    <citation type="submission" date="2025-08" db="UniProtKB">
        <authorList>
            <consortium name="RefSeq"/>
        </authorList>
    </citation>
    <scope>IDENTIFICATION</scope>
</reference>
<name>A0A1S3D3N5_DIACI</name>
<keyword evidence="1" id="KW-0732">Signal</keyword>
<feature type="chain" id="PRO_5010164440" evidence="1">
    <location>
        <begin position="23"/>
        <end position="244"/>
    </location>
</feature>
<dbReference type="RefSeq" id="XP_008473711.1">
    <property type="nucleotide sequence ID" value="XM_008475489.3"/>
</dbReference>
<dbReference type="GeneID" id="103510798"/>
<dbReference type="KEGG" id="dci:103510798"/>
<dbReference type="PaxDb" id="121845-A0A1S3D3N5"/>
<gene>
    <name evidence="3" type="primary">LOC103510798</name>
</gene>
<protein>
    <submittedName>
        <fullName evidence="3">Uncharacterized protein LOC103510798</fullName>
    </submittedName>
</protein>
<evidence type="ECO:0000313" key="2">
    <source>
        <dbReference type="Proteomes" id="UP000079169"/>
    </source>
</evidence>
<keyword evidence="2" id="KW-1185">Reference proteome</keyword>
<dbReference type="AlphaFoldDB" id="A0A1S3D3N5"/>
<dbReference type="Proteomes" id="UP000079169">
    <property type="component" value="Unplaced"/>
</dbReference>
<sequence length="244" mass="26884">MHFVKFSFALCLLVYCAVCTLGQTTKKPFLEDINENDPAAVEALRAGITKLIDGSEKKAEFYRNLTAVSAKRKELAGITMYIFGISKDPKSKTEDCSILVKHIPSSLPRYTVLEDTCQQYLTSSPGPKPKKFFLEDIDETNPEALAALRAGIIKIVDGSDRKADFFGNLVVVSVKRKVFSSSTMYIFSISDIPGNNGVRKEDCNILIKDSPSSTPRYTVLGESCSQRQSLRTQTANPKPKIVGA</sequence>
<evidence type="ECO:0000256" key="1">
    <source>
        <dbReference type="SAM" id="SignalP"/>
    </source>
</evidence>
<feature type="signal peptide" evidence="1">
    <location>
        <begin position="1"/>
        <end position="22"/>
    </location>
</feature>
<organism evidence="2 3">
    <name type="scientific">Diaphorina citri</name>
    <name type="common">Asian citrus psyllid</name>
    <dbReference type="NCBI Taxonomy" id="121845"/>
    <lineage>
        <taxon>Eukaryota</taxon>
        <taxon>Metazoa</taxon>
        <taxon>Ecdysozoa</taxon>
        <taxon>Arthropoda</taxon>
        <taxon>Hexapoda</taxon>
        <taxon>Insecta</taxon>
        <taxon>Pterygota</taxon>
        <taxon>Neoptera</taxon>
        <taxon>Paraneoptera</taxon>
        <taxon>Hemiptera</taxon>
        <taxon>Sternorrhyncha</taxon>
        <taxon>Psylloidea</taxon>
        <taxon>Psyllidae</taxon>
        <taxon>Diaphorininae</taxon>
        <taxon>Diaphorina</taxon>
    </lineage>
</organism>
<proteinExistence type="predicted"/>
<evidence type="ECO:0000313" key="3">
    <source>
        <dbReference type="RefSeq" id="XP_008473711.1"/>
    </source>
</evidence>
<accession>A0A1S3D3N5</accession>